<accession>A0A6J0NJ58</accession>
<dbReference type="Pfam" id="PF00856">
    <property type="entry name" value="SET"/>
    <property type="match status" value="1"/>
</dbReference>
<dbReference type="SMART" id="SM00317">
    <property type="entry name" value="SET"/>
    <property type="match status" value="1"/>
</dbReference>
<keyword evidence="6" id="KW-0862">Zinc</keyword>
<keyword evidence="3" id="KW-0158">Chromosome</keyword>
<dbReference type="PANTHER" id="PTHR46450:SF22">
    <property type="entry name" value="SET DOMAIN-CONTAINING PROTEIN"/>
    <property type="match status" value="1"/>
</dbReference>
<name>A0A6J0NJ58_RAPSA</name>
<dbReference type="GO" id="GO:0005634">
    <property type="term" value="C:nucleus"/>
    <property type="evidence" value="ECO:0007669"/>
    <property type="project" value="UniProtKB-SubCell"/>
</dbReference>
<proteinExistence type="predicted"/>
<evidence type="ECO:0000256" key="4">
    <source>
        <dbReference type="ARBA" id="ARBA00022679"/>
    </source>
</evidence>
<dbReference type="InterPro" id="IPR025776">
    <property type="entry name" value="SUVR4/1/2"/>
</dbReference>
<feature type="compositionally biased region" description="Basic and acidic residues" evidence="9">
    <location>
        <begin position="191"/>
        <end position="204"/>
    </location>
</feature>
<gene>
    <name evidence="12" type="primary">LOC108854978</name>
</gene>
<keyword evidence="11" id="KW-1185">Reference proteome</keyword>
<dbReference type="Gene3D" id="2.170.270.10">
    <property type="entry name" value="SET domain"/>
    <property type="match status" value="1"/>
</dbReference>
<evidence type="ECO:0000256" key="9">
    <source>
        <dbReference type="SAM" id="MobiDB-lite"/>
    </source>
</evidence>
<dbReference type="Pfam" id="PF10440">
    <property type="entry name" value="WIYLD"/>
    <property type="match status" value="1"/>
</dbReference>
<dbReference type="FunFam" id="2.170.270.10:FF:000046">
    <property type="entry name" value="SET-domain containing protein lysine methyltransferase family protein"/>
    <property type="match status" value="1"/>
</dbReference>
<dbReference type="SMART" id="SM00468">
    <property type="entry name" value="PreSET"/>
    <property type="match status" value="1"/>
</dbReference>
<comment type="subcellular location">
    <subcellularLocation>
        <location evidence="2">Chromosome</location>
    </subcellularLocation>
    <subcellularLocation>
        <location evidence="1">Nucleus</location>
    </subcellularLocation>
</comment>
<reference evidence="12" key="2">
    <citation type="submission" date="2025-08" db="UniProtKB">
        <authorList>
            <consortium name="RefSeq"/>
        </authorList>
    </citation>
    <scope>IDENTIFICATION</scope>
    <source>
        <tissue evidence="12">Leaf</tissue>
    </source>
</reference>
<keyword evidence="4" id="KW-0808">Transferase</keyword>
<evidence type="ECO:0000256" key="3">
    <source>
        <dbReference type="ARBA" id="ARBA00022454"/>
    </source>
</evidence>
<evidence type="ECO:0000259" key="10">
    <source>
        <dbReference type="PROSITE" id="PS50280"/>
    </source>
</evidence>
<evidence type="ECO:0000313" key="11">
    <source>
        <dbReference type="Proteomes" id="UP000504610"/>
    </source>
</evidence>
<feature type="compositionally biased region" description="Basic and acidic residues" evidence="9">
    <location>
        <begin position="63"/>
        <end position="75"/>
    </location>
</feature>
<feature type="domain" description="SET" evidence="10">
    <location>
        <begin position="552"/>
        <end position="685"/>
    </location>
</feature>
<dbReference type="Pfam" id="PF05033">
    <property type="entry name" value="Pre-SET"/>
    <property type="match status" value="1"/>
</dbReference>
<keyword evidence="5" id="KW-0479">Metal-binding</keyword>
<dbReference type="InterPro" id="IPR007728">
    <property type="entry name" value="Pre-SET_dom"/>
</dbReference>
<dbReference type="Proteomes" id="UP000504610">
    <property type="component" value="Chromosome 4"/>
</dbReference>
<evidence type="ECO:0000256" key="7">
    <source>
        <dbReference type="ARBA" id="ARBA00022853"/>
    </source>
</evidence>
<protein>
    <submittedName>
        <fullName evidence="12">Probable inactive histone-lysine N-methyltransferase SUVR2</fullName>
    </submittedName>
</protein>
<dbReference type="PROSITE" id="PS51580">
    <property type="entry name" value="SAM_MT43_3"/>
    <property type="match status" value="1"/>
</dbReference>
<dbReference type="RefSeq" id="XP_018484161.2">
    <property type="nucleotide sequence ID" value="XM_018628659.2"/>
</dbReference>
<feature type="region of interest" description="Disordered" evidence="9">
    <location>
        <begin position="59"/>
        <end position="138"/>
    </location>
</feature>
<dbReference type="InterPro" id="IPR043017">
    <property type="entry name" value="WIYLD_dom_sf"/>
</dbReference>
<dbReference type="InterPro" id="IPR001214">
    <property type="entry name" value="SET_dom"/>
</dbReference>
<evidence type="ECO:0000256" key="6">
    <source>
        <dbReference type="ARBA" id="ARBA00022833"/>
    </source>
</evidence>
<feature type="compositionally biased region" description="Polar residues" evidence="9">
    <location>
        <begin position="120"/>
        <end position="130"/>
    </location>
</feature>
<dbReference type="AlphaFoldDB" id="A0A6J0NJ58"/>
<evidence type="ECO:0000256" key="1">
    <source>
        <dbReference type="ARBA" id="ARBA00004123"/>
    </source>
</evidence>
<dbReference type="OrthoDB" id="308383at2759"/>
<dbReference type="GO" id="GO:0005694">
    <property type="term" value="C:chromosome"/>
    <property type="evidence" value="ECO:0007669"/>
    <property type="project" value="UniProtKB-SubCell"/>
</dbReference>
<organism evidence="11 12">
    <name type="scientific">Raphanus sativus</name>
    <name type="common">Radish</name>
    <name type="synonym">Raphanus raphanistrum var. sativus</name>
    <dbReference type="NCBI Taxonomy" id="3726"/>
    <lineage>
        <taxon>Eukaryota</taxon>
        <taxon>Viridiplantae</taxon>
        <taxon>Streptophyta</taxon>
        <taxon>Embryophyta</taxon>
        <taxon>Tracheophyta</taxon>
        <taxon>Spermatophyta</taxon>
        <taxon>Magnoliopsida</taxon>
        <taxon>eudicotyledons</taxon>
        <taxon>Gunneridae</taxon>
        <taxon>Pentapetalae</taxon>
        <taxon>rosids</taxon>
        <taxon>malvids</taxon>
        <taxon>Brassicales</taxon>
        <taxon>Brassicaceae</taxon>
        <taxon>Brassiceae</taxon>
        <taxon>Raphanus</taxon>
    </lineage>
</organism>
<dbReference type="PROSITE" id="PS50280">
    <property type="entry name" value="SET"/>
    <property type="match status" value="1"/>
</dbReference>
<feature type="region of interest" description="Disordered" evidence="9">
    <location>
        <begin position="341"/>
        <end position="360"/>
    </location>
</feature>
<keyword evidence="8" id="KW-0539">Nucleus</keyword>
<dbReference type="InterPro" id="IPR046341">
    <property type="entry name" value="SET_dom_sf"/>
</dbReference>
<dbReference type="GO" id="GO:0042054">
    <property type="term" value="F:histone methyltransferase activity"/>
    <property type="evidence" value="ECO:0007669"/>
    <property type="project" value="InterPro"/>
</dbReference>
<evidence type="ECO:0000313" key="12">
    <source>
        <dbReference type="RefSeq" id="XP_018484161.2"/>
    </source>
</evidence>
<feature type="compositionally biased region" description="Polar residues" evidence="9">
    <location>
        <begin position="341"/>
        <end position="356"/>
    </location>
</feature>
<evidence type="ECO:0000256" key="5">
    <source>
        <dbReference type="ARBA" id="ARBA00022723"/>
    </source>
</evidence>
<keyword evidence="7" id="KW-0156">Chromatin regulator</keyword>
<dbReference type="Gene3D" id="1.10.8.850">
    <property type="entry name" value="Histone-lysine N methyltransferase , C-terminal domain-like"/>
    <property type="match status" value="1"/>
</dbReference>
<reference evidence="11" key="1">
    <citation type="journal article" date="2019" name="Database">
        <title>The radish genome database (RadishGD): an integrated information resource for radish genomics.</title>
        <authorList>
            <person name="Yu H.J."/>
            <person name="Baek S."/>
            <person name="Lee Y.J."/>
            <person name="Cho A."/>
            <person name="Mun J.H."/>
        </authorList>
    </citation>
    <scope>NUCLEOTIDE SEQUENCE [LARGE SCALE GENOMIC DNA]</scope>
    <source>
        <strain evidence="11">cv. WK10039</strain>
    </source>
</reference>
<dbReference type="PANTHER" id="PTHR46450">
    <property type="entry name" value="INACTIVE HISTONE-LYSINE N-METHYLTRANSFERASE SUVR1-RELATED"/>
    <property type="match status" value="1"/>
</dbReference>
<dbReference type="GeneID" id="108854978"/>
<dbReference type="InterPro" id="IPR018848">
    <property type="entry name" value="WIYLD_domain"/>
</dbReference>
<sequence length="723" mass="79637">MAPNAHIKKAITAMKALGIDEAQTKPVLKNLLILYDKKWELIAEDNYRALADAIFESQETQATEEKKGKEKKADEAEASAAEVDRGKRKAHESVEDDEDALDEPERPLKRLRRRGEAGSVSASNSPSLKETTTRDQEMAPVLLPFHPLPTEDDPDAGALVMPKDEPVTDIFSTSTNQDSLENGNSSAPMSETEKTNGHLEERHGSTAATDVPPTTIERASEHTMATTPEGSSTLALASSATGEVKINLSFAPATSSLHAPSMDELRRAMEDVCLRQYKILDPNFSVSRFLNDIASSYLELATKADKTANQSPDNLPSFTTNVDALKKSAAAMAFTAEGSNDLANSANQSPENSQTKPVDVLNKSAATTVRNDDESTGLVVVPECQISADEFRMISIVSDITLAKEAVEIPWVNEFNSKVPPPFRYIAQSLVYQDAEVKFSLGKVDQCCSSCCGDCLAPSMACSCATALGGFTYTKDGLLQKDFLEECISEARDTQKQLVQYCKECPLEVARNEETLEPCKGHRKRKVIRECWSNCGCSEKCGNRVVQHGIHTKLQVFFTSDGPSGRGWGLRTLEKLPKGAFVCELAGEILTISELVQRRNSEKLTSPVILDAHWGSEQVSGVNRALCLDGTHYGNISRFINHRCVDANLIEIPVHVENMDSHYYHLGLFTTRDIEAMEELTWDYGVEFNDQVYPTRPFHCRCGSEYCLNVKRSSKSKKSKKRA</sequence>
<feature type="region of interest" description="Disordered" evidence="9">
    <location>
        <begin position="171"/>
        <end position="211"/>
    </location>
</feature>
<dbReference type="SUPFAM" id="SSF82199">
    <property type="entry name" value="SET domain"/>
    <property type="match status" value="1"/>
</dbReference>
<feature type="compositionally biased region" description="Polar residues" evidence="9">
    <location>
        <begin position="171"/>
        <end position="189"/>
    </location>
</feature>
<dbReference type="CDD" id="cd10538">
    <property type="entry name" value="SET_SETDB-like"/>
    <property type="match status" value="1"/>
</dbReference>
<dbReference type="GO" id="GO:0008270">
    <property type="term" value="F:zinc ion binding"/>
    <property type="evidence" value="ECO:0007669"/>
    <property type="project" value="InterPro"/>
</dbReference>
<evidence type="ECO:0000256" key="2">
    <source>
        <dbReference type="ARBA" id="ARBA00004286"/>
    </source>
</evidence>
<dbReference type="KEGG" id="rsz:108854978"/>
<evidence type="ECO:0000256" key="8">
    <source>
        <dbReference type="ARBA" id="ARBA00023242"/>
    </source>
</evidence>